<proteinExistence type="predicted"/>
<dbReference type="InterPro" id="IPR037026">
    <property type="entry name" value="Vgr_OB-fold_dom_sf"/>
</dbReference>
<name>A0A1B7I503_9ENTR</name>
<dbReference type="EMBL" id="LXEP01000005">
    <property type="protein sequence ID" value="OAT23494.1"/>
    <property type="molecule type" value="Genomic_DNA"/>
</dbReference>
<dbReference type="RefSeq" id="WP_064512278.1">
    <property type="nucleotide sequence ID" value="NZ_LXEP01000005.1"/>
</dbReference>
<dbReference type="Proteomes" id="UP000078504">
    <property type="component" value="Unassembled WGS sequence"/>
</dbReference>
<protein>
    <submittedName>
        <fullName evidence="1">Uncharacterized protein</fullName>
    </submittedName>
</protein>
<dbReference type="SUPFAM" id="SSF69349">
    <property type="entry name" value="Phage fibre proteins"/>
    <property type="match status" value="1"/>
</dbReference>
<dbReference type="SUPFAM" id="SSF69255">
    <property type="entry name" value="gp5 N-terminal domain-like"/>
    <property type="match status" value="1"/>
</dbReference>
<dbReference type="PATRIC" id="fig|1354253.4.peg.764"/>
<accession>A0A1B7I503</accession>
<sequence length="565" mass="61030">MRPIKRLYLSGDEIPLSDVNLVMEMSSGGRGFITAVTSDDYTGKLVRLDIGYPDMMYRWFTGYVERSQPAENGSAKLFVRELAGKLDKPIPCSFQHPTLRIVTEWLGNHTGLAFTLPANADYTDRPIAHFTHAGTGWQLLAILGKSFSIPDYVWYQLPDGDMFTGSYAHSLLANKQVDIPHEFSQASAAGDTMTIPMVPTLRPGAMVNGQRVTKVGLMNDDMMLTWTPLDAAGNPLTKPLIRRQLEAVCPEIAGGLHVPRVARVIAHSEPVSSGNIANEFRPRYAVDLQLQDADGNPVTDTPVYKAVQVPVPMAGHDSGMFQFPPVGTLVEVAFMDGRPDKPFIRQTLPDGNSLPNVKPGEQLQQQREGVATRVTVEGHMQRTTDQTIAESSMHREVKADTESRTITQRDTIIHAGDTTKVMGPARLMAGAIQQVSTGDYAIGTQANYVAHVAQDATTEVGGNQSTKVTGSITTECAALTEKIAGLRKSVAAGGQQVMGPTVHIGSESVNTLQMMLETIDLMQQVATLCAAHTHQNTGAPTNAADFTTAATAATATKNKYKGFIA</sequence>
<dbReference type="Gene3D" id="2.40.50.230">
    <property type="entry name" value="Gp5 N-terminal domain"/>
    <property type="match status" value="1"/>
</dbReference>
<organism evidence="1 2">
    <name type="scientific">Buttiauxella gaviniae ATCC 51604</name>
    <dbReference type="NCBI Taxonomy" id="1354253"/>
    <lineage>
        <taxon>Bacteria</taxon>
        <taxon>Pseudomonadati</taxon>
        <taxon>Pseudomonadota</taxon>
        <taxon>Gammaproteobacteria</taxon>
        <taxon>Enterobacterales</taxon>
        <taxon>Enterobacteriaceae</taxon>
        <taxon>Buttiauxella</taxon>
    </lineage>
</organism>
<reference evidence="1 2" key="1">
    <citation type="submission" date="2016-04" db="EMBL/GenBank/DDBJ databases">
        <title>ATOL: Assembling a taxonomically balanced genome-scale reconstruction of the evolutionary history of the Enterobacteriaceae.</title>
        <authorList>
            <person name="Plunkett G.III."/>
            <person name="Neeno-Eckwall E.C."/>
            <person name="Glasner J.D."/>
            <person name="Perna N.T."/>
        </authorList>
    </citation>
    <scope>NUCLEOTIDE SEQUENCE [LARGE SCALE GENOMIC DNA]</scope>
    <source>
        <strain evidence="1 2">ATCC 51604</strain>
    </source>
</reference>
<evidence type="ECO:0000313" key="1">
    <source>
        <dbReference type="EMBL" id="OAT23494.1"/>
    </source>
</evidence>
<gene>
    <name evidence="1" type="ORF">M977_00744</name>
</gene>
<evidence type="ECO:0000313" key="2">
    <source>
        <dbReference type="Proteomes" id="UP000078504"/>
    </source>
</evidence>
<comment type="caution">
    <text evidence="1">The sequence shown here is derived from an EMBL/GenBank/DDBJ whole genome shotgun (WGS) entry which is preliminary data.</text>
</comment>
<dbReference type="AlphaFoldDB" id="A0A1B7I503"/>